<keyword evidence="2 3" id="KW-0408">Iron</keyword>
<dbReference type="GO" id="GO:0004497">
    <property type="term" value="F:monooxygenase activity"/>
    <property type="evidence" value="ECO:0007669"/>
    <property type="project" value="UniProtKB-KW"/>
</dbReference>
<proteinExistence type="evidence at transcript level"/>
<dbReference type="InterPro" id="IPR050196">
    <property type="entry name" value="Cytochrome_P450_Monoox"/>
</dbReference>
<keyword evidence="3" id="KW-0560">Oxidoreductase</keyword>
<comment type="cofactor">
    <cofactor evidence="2">
        <name>heme</name>
        <dbReference type="ChEBI" id="CHEBI:30413"/>
    </cofactor>
</comment>
<keyword evidence="3" id="KW-0503">Monooxygenase</keyword>
<organism evidence="4">
    <name type="scientific">Perinereis nuntia</name>
    <name type="common">Polychaete worm</name>
    <name type="synonym">Lycoris nuntia</name>
    <dbReference type="NCBI Taxonomy" id="460893"/>
    <lineage>
        <taxon>Eukaryota</taxon>
        <taxon>Metazoa</taxon>
        <taxon>Spiralia</taxon>
        <taxon>Lophotrochozoa</taxon>
        <taxon>Annelida</taxon>
        <taxon>Polychaeta</taxon>
        <taxon>Errantia</taxon>
        <taxon>Phyllodocida</taxon>
        <taxon>Nereididae</taxon>
        <taxon>Perinereis</taxon>
    </lineage>
</organism>
<keyword evidence="2 3" id="KW-0349">Heme</keyword>
<reference evidence="4" key="1">
    <citation type="submission" date="2011-09" db="EMBL/GenBank/DDBJ databases">
        <authorList>
            <person name="Won E.-J."/>
        </authorList>
    </citation>
    <scope>NUCLEOTIDE SEQUENCE</scope>
</reference>
<protein>
    <submittedName>
        <fullName evidence="4">Cytochrome P450</fullName>
    </submittedName>
</protein>
<sequence length="508" mass="58367">MISASAVVIGLVLGPLVYVSVKIWKFMSDVKRLGRAAEQFPGDEKHWFWGHLHMFPGFSDAGLTKMREKTIEFPYGSRVWKGPFHVSITQRFPTGMRDALKTAESKPLGFGVYQFGRPWLGDGLIISHGAKHQRNRKLLTPAFHFDILKPYITVKNQATDILLGKLDKYADTGDSLEIFSNISLCTLDIILRCAFSYNDEIQEKGESHPYVQAVVELGDMWVSRTLRPWLYPDFIYYLTSEGRKFKKYCDFVHTVSEEIIKKRKETLAEKGEAAMKQGRYIDFLDTLLTAKDEDGKGLTDLEIRNEVDTFLFAGHDTTASGSAWTLYSLAEHPEHQEKCQEEIDQIMREKEDGSNYIEWEDLSKLKYLTMCIKEALRLHTPVPFIEREHTKDLEIDGKVLPPGSIVDVQIYNLHHNPVVWGEDNMEYKPSRFAPENVEKRDPYAFLPFSAGPRNCIGQNFALHEMKIIIARILQRFTVSLEPDHKVEKKIGVVMRTKDGIRCKVARRN</sequence>
<dbReference type="InterPro" id="IPR036396">
    <property type="entry name" value="Cyt_P450_sf"/>
</dbReference>
<dbReference type="Gene3D" id="1.10.630.10">
    <property type="entry name" value="Cytochrome P450"/>
    <property type="match status" value="1"/>
</dbReference>
<gene>
    <name evidence="4" type="primary">CYP4DU1</name>
</gene>
<dbReference type="AlphaFoldDB" id="U3KVB4"/>
<evidence type="ECO:0000256" key="3">
    <source>
        <dbReference type="RuleBase" id="RU000461"/>
    </source>
</evidence>
<comment type="similarity">
    <text evidence="1 3">Belongs to the cytochrome P450 family.</text>
</comment>
<evidence type="ECO:0000313" key="4">
    <source>
        <dbReference type="EMBL" id="AFP66954.1"/>
    </source>
</evidence>
<dbReference type="Pfam" id="PF00067">
    <property type="entry name" value="p450"/>
    <property type="match status" value="1"/>
</dbReference>
<evidence type="ECO:0000256" key="2">
    <source>
        <dbReference type="PIRSR" id="PIRSR602401-1"/>
    </source>
</evidence>
<dbReference type="PRINTS" id="PR00463">
    <property type="entry name" value="EP450I"/>
</dbReference>
<dbReference type="InterPro" id="IPR002401">
    <property type="entry name" value="Cyt_P450_E_grp-I"/>
</dbReference>
<dbReference type="GO" id="GO:0016705">
    <property type="term" value="F:oxidoreductase activity, acting on paired donors, with incorporation or reduction of molecular oxygen"/>
    <property type="evidence" value="ECO:0007669"/>
    <property type="project" value="InterPro"/>
</dbReference>
<dbReference type="GO" id="GO:0020037">
    <property type="term" value="F:heme binding"/>
    <property type="evidence" value="ECO:0007669"/>
    <property type="project" value="InterPro"/>
</dbReference>
<dbReference type="CDD" id="cd20659">
    <property type="entry name" value="CYP4B_4F-like"/>
    <property type="match status" value="1"/>
</dbReference>
<dbReference type="InterPro" id="IPR001128">
    <property type="entry name" value="Cyt_P450"/>
</dbReference>
<dbReference type="PANTHER" id="PTHR24291">
    <property type="entry name" value="CYTOCHROME P450 FAMILY 4"/>
    <property type="match status" value="1"/>
</dbReference>
<keyword evidence="2 3" id="KW-0479">Metal-binding</keyword>
<dbReference type="GO" id="GO:0005506">
    <property type="term" value="F:iron ion binding"/>
    <property type="evidence" value="ECO:0007669"/>
    <property type="project" value="InterPro"/>
</dbReference>
<name>U3KVB4_PERNU</name>
<dbReference type="PROSITE" id="PS00086">
    <property type="entry name" value="CYTOCHROME_P450"/>
    <property type="match status" value="1"/>
</dbReference>
<dbReference type="EMBL" id="JN704307">
    <property type="protein sequence ID" value="AFP66954.1"/>
    <property type="molecule type" value="mRNA"/>
</dbReference>
<accession>U3KVB4</accession>
<dbReference type="SUPFAM" id="SSF48264">
    <property type="entry name" value="Cytochrome P450"/>
    <property type="match status" value="1"/>
</dbReference>
<feature type="binding site" description="axial binding residue" evidence="2">
    <location>
        <position position="455"/>
    </location>
    <ligand>
        <name>heme</name>
        <dbReference type="ChEBI" id="CHEBI:30413"/>
    </ligand>
    <ligandPart>
        <name>Fe</name>
        <dbReference type="ChEBI" id="CHEBI:18248"/>
    </ligandPart>
</feature>
<dbReference type="PRINTS" id="PR00385">
    <property type="entry name" value="P450"/>
</dbReference>
<evidence type="ECO:0000256" key="1">
    <source>
        <dbReference type="ARBA" id="ARBA00010617"/>
    </source>
</evidence>
<dbReference type="InterPro" id="IPR017972">
    <property type="entry name" value="Cyt_P450_CS"/>
</dbReference>
<dbReference type="PANTHER" id="PTHR24291:SF201">
    <property type="entry name" value="CYTOCHROME P450, FAMILY 4, SUBFAMILY B, POLYPEPTIDE 7"/>
    <property type="match status" value="1"/>
</dbReference>